<sequence>MPLMAISSLALACLALAAFLYKAVFYRQQTKRNLPPGPKPWPIIGNLNLVGSIPHQSLHFLSQKYGELMQLKFGTLPVVVASSPEMAKQFLRVHDTTFASRPALSAGKYTSYNYSDMTWAPYGPYWRQTRKIYSMEVFNAKKLESFEHIRVEEGRNFLSRLHSLSGKPVVFRDHLSRFSISSISRMVFSNKYFNTESEDEKAIMKVEELRGMLDEWLFLGGAFYIGDWAPWLSYLDLQGYVKRMKALAEDSNLEIKLTRDHVKALAQNLLVGGTDTTATTLEWTIHEILRHPQTIEKAKEELDRVIGRDRWVEEKDHSQLPYIDAIIMESMRLHPIATLLAPHYAMEDCKVAGYDIAKGTAVLINTWSLGRDPNSWDSPFEFLPERFLDKDIDYGK</sequence>
<evidence type="ECO:0000313" key="10">
    <source>
        <dbReference type="EMBL" id="KAL0291972.1"/>
    </source>
</evidence>
<proteinExistence type="inferred from homology"/>
<keyword evidence="4" id="KW-0349">Heme</keyword>
<dbReference type="SUPFAM" id="SSF48264">
    <property type="entry name" value="Cytochrome P450"/>
    <property type="match status" value="1"/>
</dbReference>
<keyword evidence="7" id="KW-0408">Iron</keyword>
<evidence type="ECO:0000256" key="6">
    <source>
        <dbReference type="ARBA" id="ARBA00023002"/>
    </source>
</evidence>
<dbReference type="AlphaFoldDB" id="A0AAW2JC78"/>
<accession>A0AAW2JC78</accession>
<comment type="subcellular location">
    <subcellularLocation>
        <location evidence="2">Membrane</location>
        <topology evidence="2">Single-pass membrane protein</topology>
    </subcellularLocation>
</comment>
<protein>
    <submittedName>
        <fullName evidence="10">Flavonoid 3'-monooxygenase</fullName>
    </submittedName>
</protein>
<keyword evidence="6" id="KW-0560">Oxidoreductase</keyword>
<dbReference type="GO" id="GO:0016020">
    <property type="term" value="C:membrane"/>
    <property type="evidence" value="ECO:0007669"/>
    <property type="project" value="UniProtKB-SubCell"/>
</dbReference>
<evidence type="ECO:0000256" key="2">
    <source>
        <dbReference type="ARBA" id="ARBA00004167"/>
    </source>
</evidence>
<dbReference type="InterPro" id="IPR036396">
    <property type="entry name" value="Cyt_P450_sf"/>
</dbReference>
<evidence type="ECO:0000256" key="1">
    <source>
        <dbReference type="ARBA" id="ARBA00001971"/>
    </source>
</evidence>
<dbReference type="PRINTS" id="PR00385">
    <property type="entry name" value="P450"/>
</dbReference>
<name>A0AAW2JC78_9LAMI</name>
<dbReference type="InterPro" id="IPR002401">
    <property type="entry name" value="Cyt_P450_E_grp-I"/>
</dbReference>
<reference evidence="10" key="2">
    <citation type="journal article" date="2024" name="Plant">
        <title>Genomic evolution and insights into agronomic trait innovations of Sesamum species.</title>
        <authorList>
            <person name="Miao H."/>
            <person name="Wang L."/>
            <person name="Qu L."/>
            <person name="Liu H."/>
            <person name="Sun Y."/>
            <person name="Le M."/>
            <person name="Wang Q."/>
            <person name="Wei S."/>
            <person name="Zheng Y."/>
            <person name="Lin W."/>
            <person name="Duan Y."/>
            <person name="Cao H."/>
            <person name="Xiong S."/>
            <person name="Wang X."/>
            <person name="Wei L."/>
            <person name="Li C."/>
            <person name="Ma Q."/>
            <person name="Ju M."/>
            <person name="Zhao R."/>
            <person name="Li G."/>
            <person name="Mu C."/>
            <person name="Tian Q."/>
            <person name="Mei H."/>
            <person name="Zhang T."/>
            <person name="Gao T."/>
            <person name="Zhang H."/>
        </authorList>
    </citation>
    <scope>NUCLEOTIDE SEQUENCE</scope>
    <source>
        <strain evidence="10">KEN8</strain>
    </source>
</reference>
<dbReference type="InterPro" id="IPR001128">
    <property type="entry name" value="Cyt_P450"/>
</dbReference>
<keyword evidence="5" id="KW-0479">Metal-binding</keyword>
<evidence type="ECO:0000256" key="4">
    <source>
        <dbReference type="ARBA" id="ARBA00022617"/>
    </source>
</evidence>
<gene>
    <name evidence="10" type="ORF">Scaly_2612100</name>
</gene>
<comment type="caution">
    <text evidence="10">The sequence shown here is derived from an EMBL/GenBank/DDBJ whole genome shotgun (WGS) entry which is preliminary data.</text>
</comment>
<dbReference type="PANTHER" id="PTHR47944">
    <property type="entry name" value="CYTOCHROME P450 98A9"/>
    <property type="match status" value="1"/>
</dbReference>
<feature type="chain" id="PRO_5043766558" evidence="9">
    <location>
        <begin position="18"/>
        <end position="396"/>
    </location>
</feature>
<comment type="cofactor">
    <cofactor evidence="1">
        <name>heme</name>
        <dbReference type="ChEBI" id="CHEBI:30413"/>
    </cofactor>
</comment>
<evidence type="ECO:0000256" key="5">
    <source>
        <dbReference type="ARBA" id="ARBA00022723"/>
    </source>
</evidence>
<evidence type="ECO:0000256" key="8">
    <source>
        <dbReference type="ARBA" id="ARBA00023033"/>
    </source>
</evidence>
<dbReference type="GO" id="GO:0004497">
    <property type="term" value="F:monooxygenase activity"/>
    <property type="evidence" value="ECO:0007669"/>
    <property type="project" value="UniProtKB-KW"/>
</dbReference>
<keyword evidence="9" id="KW-0732">Signal</keyword>
<dbReference type="GO" id="GO:0020037">
    <property type="term" value="F:heme binding"/>
    <property type="evidence" value="ECO:0007669"/>
    <property type="project" value="InterPro"/>
</dbReference>
<keyword evidence="8" id="KW-0503">Monooxygenase</keyword>
<evidence type="ECO:0000256" key="3">
    <source>
        <dbReference type="ARBA" id="ARBA00010617"/>
    </source>
</evidence>
<evidence type="ECO:0000256" key="7">
    <source>
        <dbReference type="ARBA" id="ARBA00023004"/>
    </source>
</evidence>
<organism evidence="10">
    <name type="scientific">Sesamum calycinum</name>
    <dbReference type="NCBI Taxonomy" id="2727403"/>
    <lineage>
        <taxon>Eukaryota</taxon>
        <taxon>Viridiplantae</taxon>
        <taxon>Streptophyta</taxon>
        <taxon>Embryophyta</taxon>
        <taxon>Tracheophyta</taxon>
        <taxon>Spermatophyta</taxon>
        <taxon>Magnoliopsida</taxon>
        <taxon>eudicotyledons</taxon>
        <taxon>Gunneridae</taxon>
        <taxon>Pentapetalae</taxon>
        <taxon>asterids</taxon>
        <taxon>lamiids</taxon>
        <taxon>Lamiales</taxon>
        <taxon>Pedaliaceae</taxon>
        <taxon>Sesamum</taxon>
    </lineage>
</organism>
<dbReference type="Pfam" id="PF00067">
    <property type="entry name" value="p450"/>
    <property type="match status" value="2"/>
</dbReference>
<dbReference type="EMBL" id="JACGWM010001537">
    <property type="protein sequence ID" value="KAL0291972.1"/>
    <property type="molecule type" value="Genomic_DNA"/>
</dbReference>
<comment type="similarity">
    <text evidence="3">Belongs to the cytochrome P450 family.</text>
</comment>
<dbReference type="GO" id="GO:0005506">
    <property type="term" value="F:iron ion binding"/>
    <property type="evidence" value="ECO:0007669"/>
    <property type="project" value="InterPro"/>
</dbReference>
<reference evidence="10" key="1">
    <citation type="submission" date="2020-06" db="EMBL/GenBank/DDBJ databases">
        <authorList>
            <person name="Li T."/>
            <person name="Hu X."/>
            <person name="Zhang T."/>
            <person name="Song X."/>
            <person name="Zhang H."/>
            <person name="Dai N."/>
            <person name="Sheng W."/>
            <person name="Hou X."/>
            <person name="Wei L."/>
        </authorList>
    </citation>
    <scope>NUCLEOTIDE SEQUENCE</scope>
    <source>
        <strain evidence="10">KEN8</strain>
        <tissue evidence="10">Leaf</tissue>
    </source>
</reference>
<dbReference type="CDD" id="cd20618">
    <property type="entry name" value="CYP71_clan"/>
    <property type="match status" value="1"/>
</dbReference>
<dbReference type="Gene3D" id="1.10.630.10">
    <property type="entry name" value="Cytochrome P450"/>
    <property type="match status" value="1"/>
</dbReference>
<feature type="signal peptide" evidence="9">
    <location>
        <begin position="1"/>
        <end position="17"/>
    </location>
</feature>
<dbReference type="PANTHER" id="PTHR47944:SF5">
    <property type="entry name" value="CYTOCHROME P450 71A1-LIKE"/>
    <property type="match status" value="1"/>
</dbReference>
<dbReference type="GO" id="GO:0016705">
    <property type="term" value="F:oxidoreductase activity, acting on paired donors, with incorporation or reduction of molecular oxygen"/>
    <property type="evidence" value="ECO:0007669"/>
    <property type="project" value="InterPro"/>
</dbReference>
<evidence type="ECO:0000256" key="9">
    <source>
        <dbReference type="SAM" id="SignalP"/>
    </source>
</evidence>
<dbReference type="PRINTS" id="PR00463">
    <property type="entry name" value="EP450I"/>
</dbReference>